<reference evidence="1" key="1">
    <citation type="submission" date="2020-05" db="EMBL/GenBank/DDBJ databases">
        <title>Complete genome sequence of Pseudomonas sp. Sm006.</title>
        <authorList>
            <person name="Takeuchi K."/>
            <person name="Someya N."/>
        </authorList>
    </citation>
    <scope>NUCLEOTIDE SEQUENCE</scope>
    <source>
        <strain evidence="1">Sm006</strain>
    </source>
</reference>
<sequence length="66" mass="7634">MNSRLRADDATRRWATEVALSALAVVVLMQALKHGAFRAPKYFCHLHRMGFASLYTILRKPMRTTW</sequence>
<dbReference type="Proteomes" id="UP001064896">
    <property type="component" value="Chromosome"/>
</dbReference>
<accession>A0ABM7LAZ7</accession>
<organism evidence="1 2">
    <name type="scientific">Pseudomonas solani</name>
    <dbReference type="NCBI Taxonomy" id="2731552"/>
    <lineage>
        <taxon>Bacteria</taxon>
        <taxon>Pseudomonadati</taxon>
        <taxon>Pseudomonadota</taxon>
        <taxon>Gammaproteobacteria</taxon>
        <taxon>Pseudomonadales</taxon>
        <taxon>Pseudomonadaceae</taxon>
        <taxon>Pseudomonas</taxon>
    </lineage>
</organism>
<name>A0ABM7LAZ7_9PSED</name>
<dbReference type="EMBL" id="AP023081">
    <property type="protein sequence ID" value="BCD86737.1"/>
    <property type="molecule type" value="Genomic_DNA"/>
</dbReference>
<keyword evidence="2" id="KW-1185">Reference proteome</keyword>
<gene>
    <name evidence="1" type="ORF">PSm6_31440</name>
</gene>
<protein>
    <submittedName>
        <fullName evidence="1">Uncharacterized protein</fullName>
    </submittedName>
</protein>
<proteinExistence type="predicted"/>
<evidence type="ECO:0000313" key="2">
    <source>
        <dbReference type="Proteomes" id="UP001064896"/>
    </source>
</evidence>
<evidence type="ECO:0000313" key="1">
    <source>
        <dbReference type="EMBL" id="BCD86737.1"/>
    </source>
</evidence>